<evidence type="ECO:0000313" key="4">
    <source>
        <dbReference type="Proteomes" id="UP001530293"/>
    </source>
</evidence>
<dbReference type="InterPro" id="IPR000608">
    <property type="entry name" value="UBC"/>
</dbReference>
<dbReference type="PANTHER" id="PTHR24068">
    <property type="entry name" value="UBIQUITIN-CONJUGATING ENZYME E2"/>
    <property type="match status" value="1"/>
</dbReference>
<dbReference type="Gene3D" id="3.10.110.10">
    <property type="entry name" value="Ubiquitin Conjugating Enzyme"/>
    <property type="match status" value="1"/>
</dbReference>
<accession>A0ABD3M7N5</accession>
<proteinExistence type="predicted"/>
<feature type="compositionally biased region" description="Acidic residues" evidence="1">
    <location>
        <begin position="26"/>
        <end position="37"/>
    </location>
</feature>
<comment type="caution">
    <text evidence="3">The sequence shown here is derived from an EMBL/GenBank/DDBJ whole genome shotgun (WGS) entry which is preliminary data.</text>
</comment>
<dbReference type="Proteomes" id="UP001530293">
    <property type="component" value="Unassembled WGS sequence"/>
</dbReference>
<dbReference type="SMART" id="SM00212">
    <property type="entry name" value="UBCc"/>
    <property type="match status" value="1"/>
</dbReference>
<feature type="domain" description="UBC core" evidence="2">
    <location>
        <begin position="104"/>
        <end position="252"/>
    </location>
</feature>
<reference evidence="3 4" key="1">
    <citation type="submission" date="2024-10" db="EMBL/GenBank/DDBJ databases">
        <title>Updated reference genomes for cyclostephanoid diatoms.</title>
        <authorList>
            <person name="Roberts W.R."/>
            <person name="Alverson A.J."/>
        </authorList>
    </citation>
    <scope>NUCLEOTIDE SEQUENCE [LARGE SCALE GENOMIC DNA]</scope>
    <source>
        <strain evidence="3 4">AJA232-27</strain>
    </source>
</reference>
<dbReference type="InterPro" id="IPR016135">
    <property type="entry name" value="UBQ-conjugating_enzyme/RWD"/>
</dbReference>
<feature type="region of interest" description="Disordered" evidence="1">
    <location>
        <begin position="19"/>
        <end position="48"/>
    </location>
</feature>
<protein>
    <recommendedName>
        <fullName evidence="2">UBC core domain-containing protein</fullName>
    </recommendedName>
</protein>
<sequence length="269" mass="28964">MAASTKRLLKERTNIARNPIPYVTFADDDNDDDDDDQNDTKMADASSSDNISQWRFILTLDPIHDSLEDSSEIGKAADSPYCCAPSSTSPTSASSSSTTGKTKGAAGLLAGVTRAATSRASKKSSSSNDTSTATSTSTTSSTTSSSTAEAAYFAFQLDFPATYPFKPPQITVLSPSYHPNIKKSSGEICDAILTGDGWGPTLNIRKICARLRKFLCEPDVQHPLETELGQLLSEKPGEYKVEAYKFARENASDRGKMVEEFLRKGGTKK</sequence>
<name>A0ABD3M7N5_9STRA</name>
<feature type="compositionally biased region" description="Low complexity" evidence="1">
    <location>
        <begin position="84"/>
        <end position="103"/>
    </location>
</feature>
<evidence type="ECO:0000256" key="1">
    <source>
        <dbReference type="SAM" id="MobiDB-lite"/>
    </source>
</evidence>
<evidence type="ECO:0000259" key="2">
    <source>
        <dbReference type="PROSITE" id="PS50127"/>
    </source>
</evidence>
<evidence type="ECO:0000313" key="3">
    <source>
        <dbReference type="EMBL" id="KAL3759642.1"/>
    </source>
</evidence>
<dbReference type="SUPFAM" id="SSF54495">
    <property type="entry name" value="UBC-like"/>
    <property type="match status" value="1"/>
</dbReference>
<dbReference type="PROSITE" id="PS50127">
    <property type="entry name" value="UBC_2"/>
    <property type="match status" value="1"/>
</dbReference>
<gene>
    <name evidence="3" type="ORF">ACHAWU_009789</name>
</gene>
<feature type="region of interest" description="Disordered" evidence="1">
    <location>
        <begin position="82"/>
        <end position="103"/>
    </location>
</feature>
<organism evidence="3 4">
    <name type="scientific">Discostella pseudostelligera</name>
    <dbReference type="NCBI Taxonomy" id="259834"/>
    <lineage>
        <taxon>Eukaryota</taxon>
        <taxon>Sar</taxon>
        <taxon>Stramenopiles</taxon>
        <taxon>Ochrophyta</taxon>
        <taxon>Bacillariophyta</taxon>
        <taxon>Coscinodiscophyceae</taxon>
        <taxon>Thalassiosirophycidae</taxon>
        <taxon>Stephanodiscales</taxon>
        <taxon>Stephanodiscaceae</taxon>
        <taxon>Discostella</taxon>
    </lineage>
</organism>
<dbReference type="Pfam" id="PF00179">
    <property type="entry name" value="UQ_con"/>
    <property type="match status" value="1"/>
</dbReference>
<dbReference type="EMBL" id="JALLBG020000199">
    <property type="protein sequence ID" value="KAL3759642.1"/>
    <property type="molecule type" value="Genomic_DNA"/>
</dbReference>
<dbReference type="AlphaFoldDB" id="A0ABD3M7N5"/>
<keyword evidence="4" id="KW-1185">Reference proteome</keyword>
<feature type="region of interest" description="Disordered" evidence="1">
    <location>
        <begin position="116"/>
        <end position="143"/>
    </location>
</feature>